<protein>
    <submittedName>
        <fullName evidence="1">Uncharacterized protein</fullName>
    </submittedName>
</protein>
<reference evidence="1 2" key="1">
    <citation type="journal article" date="2015" name="Genome Biol.">
        <title>Comparative genomics of Steinernema reveals deeply conserved gene regulatory networks.</title>
        <authorList>
            <person name="Dillman A.R."/>
            <person name="Macchietto M."/>
            <person name="Porter C.F."/>
            <person name="Rogers A."/>
            <person name="Williams B."/>
            <person name="Antoshechkin I."/>
            <person name="Lee M.M."/>
            <person name="Goodwin Z."/>
            <person name="Lu X."/>
            <person name="Lewis E.E."/>
            <person name="Goodrich-Blair H."/>
            <person name="Stock S.P."/>
            <person name="Adams B.J."/>
            <person name="Sternberg P.W."/>
            <person name="Mortazavi A."/>
        </authorList>
    </citation>
    <scope>NUCLEOTIDE SEQUENCE [LARGE SCALE GENOMIC DNA]</scope>
    <source>
        <strain evidence="1 2">ALL</strain>
    </source>
</reference>
<dbReference type="EMBL" id="AZBU02000006">
    <property type="protein sequence ID" value="TKR73080.1"/>
    <property type="molecule type" value="Genomic_DNA"/>
</dbReference>
<dbReference type="Proteomes" id="UP000298663">
    <property type="component" value="Unassembled WGS sequence"/>
</dbReference>
<evidence type="ECO:0000313" key="2">
    <source>
        <dbReference type="Proteomes" id="UP000298663"/>
    </source>
</evidence>
<organism evidence="1 2">
    <name type="scientific">Steinernema carpocapsae</name>
    <name type="common">Entomopathogenic nematode</name>
    <dbReference type="NCBI Taxonomy" id="34508"/>
    <lineage>
        <taxon>Eukaryota</taxon>
        <taxon>Metazoa</taxon>
        <taxon>Ecdysozoa</taxon>
        <taxon>Nematoda</taxon>
        <taxon>Chromadorea</taxon>
        <taxon>Rhabditida</taxon>
        <taxon>Tylenchina</taxon>
        <taxon>Panagrolaimomorpha</taxon>
        <taxon>Strongyloidoidea</taxon>
        <taxon>Steinernematidae</taxon>
        <taxon>Steinernema</taxon>
    </lineage>
</organism>
<reference evidence="1 2" key="2">
    <citation type="journal article" date="2019" name="G3 (Bethesda)">
        <title>Hybrid Assembly of the Genome of the Entomopathogenic Nematode Steinernema carpocapsae Identifies the X-Chromosome.</title>
        <authorList>
            <person name="Serra L."/>
            <person name="Macchietto M."/>
            <person name="Macias-Munoz A."/>
            <person name="McGill C.J."/>
            <person name="Rodriguez I.M."/>
            <person name="Rodriguez B."/>
            <person name="Murad R."/>
            <person name="Mortazavi A."/>
        </authorList>
    </citation>
    <scope>NUCLEOTIDE SEQUENCE [LARGE SCALE GENOMIC DNA]</scope>
    <source>
        <strain evidence="1 2">ALL</strain>
    </source>
</reference>
<comment type="caution">
    <text evidence="1">The sequence shown here is derived from an EMBL/GenBank/DDBJ whole genome shotgun (WGS) entry which is preliminary data.</text>
</comment>
<name>A0A4U5MTL9_STECR</name>
<gene>
    <name evidence="1" type="ORF">L596_020433</name>
</gene>
<keyword evidence="2" id="KW-1185">Reference proteome</keyword>
<sequence>MGTVGHAALGNTDFMFGNWFEIYNRGWERGITTSICNRSPCSGHRADSVERPATMNLEVPSLVIPLPGK</sequence>
<evidence type="ECO:0000313" key="1">
    <source>
        <dbReference type="EMBL" id="TKR73080.1"/>
    </source>
</evidence>
<proteinExistence type="predicted"/>
<dbReference type="AlphaFoldDB" id="A0A4U5MTL9"/>
<accession>A0A4U5MTL9</accession>